<comment type="caution">
    <text evidence="1">The sequence shown here is derived from an EMBL/GenBank/DDBJ whole genome shotgun (WGS) entry which is preliminary data.</text>
</comment>
<dbReference type="EMBL" id="JAOPJF010000024">
    <property type="protein sequence ID" value="KAK1145346.1"/>
    <property type="molecule type" value="Genomic_DNA"/>
</dbReference>
<protein>
    <submittedName>
        <fullName evidence="1">Uncharacterized protein</fullName>
    </submittedName>
</protein>
<evidence type="ECO:0000313" key="1">
    <source>
        <dbReference type="EMBL" id="KAK1145346.1"/>
    </source>
</evidence>
<reference evidence="1 2" key="1">
    <citation type="journal article" date="2023" name="ACS Omega">
        <title>Identification of the Neoaspergillic Acid Biosynthesis Gene Cluster by Establishing an In Vitro CRISPR-Ribonucleoprotein Genetic System in Aspergillus melleus.</title>
        <authorList>
            <person name="Yuan B."/>
            <person name="Grau M.F."/>
            <person name="Murata R.M."/>
            <person name="Torok T."/>
            <person name="Venkateswaran K."/>
            <person name="Stajich J.E."/>
            <person name="Wang C.C.C."/>
        </authorList>
    </citation>
    <scope>NUCLEOTIDE SEQUENCE [LARGE SCALE GENOMIC DNA]</scope>
    <source>
        <strain evidence="1 2">IMV 1140</strain>
    </source>
</reference>
<gene>
    <name evidence="1" type="ORF">N8T08_004221</name>
</gene>
<keyword evidence="2" id="KW-1185">Reference proteome</keyword>
<organism evidence="1 2">
    <name type="scientific">Aspergillus melleus</name>
    <dbReference type="NCBI Taxonomy" id="138277"/>
    <lineage>
        <taxon>Eukaryota</taxon>
        <taxon>Fungi</taxon>
        <taxon>Dikarya</taxon>
        <taxon>Ascomycota</taxon>
        <taxon>Pezizomycotina</taxon>
        <taxon>Eurotiomycetes</taxon>
        <taxon>Eurotiomycetidae</taxon>
        <taxon>Eurotiales</taxon>
        <taxon>Aspergillaceae</taxon>
        <taxon>Aspergillus</taxon>
        <taxon>Aspergillus subgen. Circumdati</taxon>
    </lineage>
</organism>
<evidence type="ECO:0000313" key="2">
    <source>
        <dbReference type="Proteomes" id="UP001177260"/>
    </source>
</evidence>
<dbReference type="Proteomes" id="UP001177260">
    <property type="component" value="Unassembled WGS sequence"/>
</dbReference>
<accession>A0ACC3B526</accession>
<name>A0ACC3B526_9EURO</name>
<sequence length="1568" mass="170800">MVSRSDFAGSARPRSRRSIAHVPRSKLTTGLDKENTTTDISSSQPVAGSAKLPGKDKKSRSKSLGPGGLDALQDSNGNRRKSTAALPLKSILKPTVPVSPVRNIPSFEETRRRTPARGASQNHDDRGASNGSEGLLIDLNTPAQPSAPSSSEERANPFDGFNAEAIRDEMAAVREREEQERRERERKAILQQREARRKSMANRRVSFAPEATLHTWNVVEIPDDSTSSSTSNSTRRASNLANTEAQEPAHVPQAEPASSPNSYAESDIAFSPVQYPDLERLRIGPTHPGYDAVGSSQDMSSSPFSGSSMDGTEDVGMQDSARDDDDDDDDDDNSSTSGFDGESTAMSLDDMTVRSAATAQSDASESTTSSNRLNDALRQAAREAGTQSFDDNEDGDMSMEIADQEITGAFQPWIKKGERQSFDWEDISARHDQENVEPAKPAVEDTAFDDAVSEMGEDDLSMEVTNAIGAILSKSPGRRQSVARRKSTSEETSYDEQTMELTNVVGGIAHAPSPAKSVGAESNNEDEEMTMEFTSVVGGVLKKFAPGYNANEEISAQPESADGEVQGQNLSEWDNDDGAMEEGAEMEITGAVGGILPAAEEPNDLPQEEGGNDADADAVNDDDDQTAGMEVTTAMGQILPPEMEVGDKDQAKKVMEMESDAGQLGSSPFQEIARQSPARSPVSFHVAAVASESGSPSLASVRSRRTRQSLSFGAPNTPTSQTPEMPPSKESVTPPKQLTPQVSRPETPGKTPPSSNRKFHSASPKKLFQPELQESASKPKSPGRKSLFGASATGESTPLFILQPHGKRHSSGLGIDKEGLGSPRVAAMLDKRRSIGDEASEFVPQKQSQQGVRFEDPVKLHEEVDREREEEEDREDGHIPPLQDATASLKDMISSLTPKKNKLKGRKSLHVGAARGLLGKRPAELDQDDEELDSTPKRLRSAQASPVKSIKLPAPPTKDETVGRRSPRKTIGTSTPSKSPLKMTTTPTQEPQNDRAVEDLAEVATPRSEPADDTPAEDPEPEFDPIQLQDFLNMTNIHFMELDTTKRRHTIAPDSARKRVTRLSSDGDRSSAANFEDCVAAGICTVPMLELYQHSCRELKSYISEGRQVIRSIETETFADNPPLFREYMTAAPDIRLLMDNQFRNVKTHARLLSKATWYEWRMKLLEGLKEGLNGHVEELKADEDRLSKHETILNDVVPALTEKHAALESEATTLQQLADEMENCDQDELCGAREKLSTIEEEIEEKKKQLKQMQAEVQEKTYTLETGTERKAEFVAQIEEAERVKAECRGWSAQEISELKDSVHKIERQTGWSIVSATSSSSTPPGPVVTMSYRAQLDLTFHPGAFYRANDAEQSSSESDGKMGAPIELKYHPRNGVKAATQPSKLSFIALLVLKSLQNHIASLSQPKVAPKHLLRFISEAWDLMLNLEEEARMLEFCGVTKLKLSESGDQPSLRARCTLLQTLPAGSKSTSKISTASGPRRIDVDFAVKTRVISSPDSAPPGSVGVLDFETNVLASKVYGFQKESGMSESEMQKILSKELGAKSSGLQLGGGVWSKAVQMLTGTVF</sequence>
<proteinExistence type="predicted"/>